<dbReference type="UniPathway" id="UPA00219"/>
<keyword evidence="6 7" id="KW-0961">Cell wall biogenesis/degradation</keyword>
<evidence type="ECO:0000259" key="8">
    <source>
        <dbReference type="PROSITE" id="PS52029"/>
    </source>
</evidence>
<dbReference type="RefSeq" id="WP_013217132.1">
    <property type="nucleotide sequence ID" value="NC_014313.1"/>
</dbReference>
<dbReference type="InterPro" id="IPR005490">
    <property type="entry name" value="LD_TPept_cat_dom"/>
</dbReference>
<dbReference type="AlphaFoldDB" id="D8JW94"/>
<dbReference type="Pfam" id="PF03734">
    <property type="entry name" value="YkuD"/>
    <property type="match status" value="1"/>
</dbReference>
<evidence type="ECO:0000256" key="4">
    <source>
        <dbReference type="ARBA" id="ARBA00022960"/>
    </source>
</evidence>
<keyword evidence="10" id="KW-1185">Reference proteome</keyword>
<keyword evidence="5 7" id="KW-0573">Peptidoglycan synthesis</keyword>
<dbReference type="GO" id="GO:0009252">
    <property type="term" value="P:peptidoglycan biosynthetic process"/>
    <property type="evidence" value="ECO:0007669"/>
    <property type="project" value="UniProtKB-UniPathway"/>
</dbReference>
<evidence type="ECO:0000256" key="2">
    <source>
        <dbReference type="ARBA" id="ARBA00005992"/>
    </source>
</evidence>
<keyword evidence="4 7" id="KW-0133">Cell shape</keyword>
<dbReference type="GO" id="GO:0071555">
    <property type="term" value="P:cell wall organization"/>
    <property type="evidence" value="ECO:0007669"/>
    <property type="project" value="UniProtKB-UniRule"/>
</dbReference>
<sequence length="295" mass="33029" precursor="true">MPDITQQQPASRRRRKRWGGVLVLGFLLTLVAASVAAIQFAQQWMPVVFGDDGLIRYERSQRRMRAEYGLSMPGQPDLARFSERLAEQGLKEGAPVLVRIFKREFELELWMQRDGAFRRFATYPICRWSGWLGPKLVEGDRQAPEGFYTVEASALNPNSRWFRSFNLGYPNAFDRAQGRTGSLIMVHGGCGSIGCFAMTNGQMAEIWRLVTAALGGGQKRFQVQVYPFRMSEAELKAHAKDPDIAFWRDLKAGHDLFEANAVPPTVSVCKGRYQFQAGARASPDSEPIQAGCSNG</sequence>
<evidence type="ECO:0000256" key="5">
    <source>
        <dbReference type="ARBA" id="ARBA00022984"/>
    </source>
</evidence>
<dbReference type="PROSITE" id="PS52029">
    <property type="entry name" value="LD_TPASE"/>
    <property type="match status" value="1"/>
</dbReference>
<dbReference type="OrthoDB" id="9809748at2"/>
<organism evidence="9 10">
    <name type="scientific">Hyphomicrobium denitrificans (strain ATCC 51888 / DSM 1869 / NCIMB 11706 / TK 0415)</name>
    <dbReference type="NCBI Taxonomy" id="582899"/>
    <lineage>
        <taxon>Bacteria</taxon>
        <taxon>Pseudomonadati</taxon>
        <taxon>Pseudomonadota</taxon>
        <taxon>Alphaproteobacteria</taxon>
        <taxon>Hyphomicrobiales</taxon>
        <taxon>Hyphomicrobiaceae</taxon>
        <taxon>Hyphomicrobium</taxon>
    </lineage>
</organism>
<evidence type="ECO:0000313" key="9">
    <source>
        <dbReference type="EMBL" id="ADJ24973.1"/>
    </source>
</evidence>
<evidence type="ECO:0000256" key="1">
    <source>
        <dbReference type="ARBA" id="ARBA00004752"/>
    </source>
</evidence>
<dbReference type="MEROPS" id="C82.A01"/>
<comment type="pathway">
    <text evidence="1 7">Cell wall biogenesis; peptidoglycan biosynthesis.</text>
</comment>
<dbReference type="HOGENOM" id="CLU_058020_0_0_5"/>
<evidence type="ECO:0000256" key="3">
    <source>
        <dbReference type="ARBA" id="ARBA00022679"/>
    </source>
</evidence>
<proteinExistence type="inferred from homology"/>
<feature type="active site" description="Proton donor/acceptor" evidence="7">
    <location>
        <position position="187"/>
    </location>
</feature>
<reference evidence="10" key="1">
    <citation type="journal article" date="2011" name="J. Bacteriol.">
        <title>Genome sequences of eight morphologically diverse alphaproteobacteria.</title>
        <authorList>
            <consortium name="US DOE Joint Genome Institute"/>
            <person name="Brown P.J."/>
            <person name="Kysela D.T."/>
            <person name="Buechlein A."/>
            <person name="Hemmerich C."/>
            <person name="Brun Y.V."/>
        </authorList>
    </citation>
    <scope>NUCLEOTIDE SEQUENCE [LARGE SCALE GENOMIC DNA]</scope>
    <source>
        <strain evidence="10">ATCC 51888 / DSM 1869 / NCIB 11706 / TK 0415</strain>
    </source>
</reference>
<name>D8JW94_HYPDA</name>
<dbReference type="InterPro" id="IPR038063">
    <property type="entry name" value="Transpep_catalytic_dom"/>
</dbReference>
<dbReference type="GO" id="GO:0008360">
    <property type="term" value="P:regulation of cell shape"/>
    <property type="evidence" value="ECO:0007669"/>
    <property type="project" value="UniProtKB-UniRule"/>
</dbReference>
<gene>
    <name evidence="9" type="ordered locus">Hden_3178</name>
</gene>
<comment type="similarity">
    <text evidence="2">Belongs to the YkuD family.</text>
</comment>
<keyword evidence="3" id="KW-0808">Transferase</keyword>
<dbReference type="PANTHER" id="PTHR36699">
    <property type="entry name" value="LD-TRANSPEPTIDASE"/>
    <property type="match status" value="1"/>
</dbReference>
<dbReference type="SUPFAM" id="SSF141523">
    <property type="entry name" value="L,D-transpeptidase catalytic domain-like"/>
    <property type="match status" value="1"/>
</dbReference>
<dbReference type="GO" id="GO:0016740">
    <property type="term" value="F:transferase activity"/>
    <property type="evidence" value="ECO:0007669"/>
    <property type="project" value="UniProtKB-KW"/>
</dbReference>
<evidence type="ECO:0000313" key="10">
    <source>
        <dbReference type="Proteomes" id="UP000002033"/>
    </source>
</evidence>
<dbReference type="eggNOG" id="COG3034">
    <property type="taxonomic scope" value="Bacteria"/>
</dbReference>
<feature type="domain" description="L,D-TPase catalytic" evidence="8">
    <location>
        <begin position="96"/>
        <end position="226"/>
    </location>
</feature>
<dbReference type="EMBL" id="CP002083">
    <property type="protein sequence ID" value="ADJ24973.1"/>
    <property type="molecule type" value="Genomic_DNA"/>
</dbReference>
<evidence type="ECO:0000256" key="6">
    <source>
        <dbReference type="ARBA" id="ARBA00023316"/>
    </source>
</evidence>
<accession>D8JW94</accession>
<evidence type="ECO:0000256" key="7">
    <source>
        <dbReference type="PROSITE-ProRule" id="PRU01373"/>
    </source>
</evidence>
<dbReference type="STRING" id="582899.Hden_3178"/>
<dbReference type="KEGG" id="hdn:Hden_3178"/>
<dbReference type="Proteomes" id="UP000002033">
    <property type="component" value="Chromosome"/>
</dbReference>
<dbReference type="CDD" id="cd16913">
    <property type="entry name" value="YkuD_like"/>
    <property type="match status" value="1"/>
</dbReference>
<dbReference type="PANTHER" id="PTHR36699:SF1">
    <property type="entry name" value="L,D-TRANSPEPTIDASE YAFK-RELATED"/>
    <property type="match status" value="1"/>
</dbReference>
<feature type="active site" description="Nucleophile" evidence="7">
    <location>
        <position position="195"/>
    </location>
</feature>
<protein>
    <submittedName>
        <fullName evidence="9">ErfK/YbiS/YcfS/YnhG family protein</fullName>
    </submittedName>
</protein>
<dbReference type="GO" id="GO:0004180">
    <property type="term" value="F:carboxypeptidase activity"/>
    <property type="evidence" value="ECO:0007669"/>
    <property type="project" value="UniProtKB-ARBA"/>
</dbReference>